<dbReference type="GO" id="GO:0005840">
    <property type="term" value="C:ribosome"/>
    <property type="evidence" value="ECO:0007669"/>
    <property type="project" value="UniProtKB-KW"/>
</dbReference>
<keyword evidence="1" id="KW-0689">Ribosomal protein</keyword>
<dbReference type="GO" id="GO:0003735">
    <property type="term" value="F:structural constituent of ribosome"/>
    <property type="evidence" value="ECO:0007669"/>
    <property type="project" value="InterPro"/>
</dbReference>
<evidence type="ECO:0000313" key="1">
    <source>
        <dbReference type="EMBL" id="MBN2067138.1"/>
    </source>
</evidence>
<reference evidence="1" key="1">
    <citation type="submission" date="2021-01" db="EMBL/GenBank/DDBJ databases">
        <title>Active Sulfur Cycling in an Early Earth Analoge.</title>
        <authorList>
            <person name="Hahn C.R."/>
            <person name="Youssef N.H."/>
            <person name="Elshahed M."/>
        </authorList>
    </citation>
    <scope>NUCLEOTIDE SEQUENCE</scope>
    <source>
        <strain evidence="1">Zod_Metabat.1151</strain>
    </source>
</reference>
<dbReference type="InterPro" id="IPR038587">
    <property type="entry name" value="Ribosomal_eL40_sf"/>
</dbReference>
<dbReference type="EMBL" id="JAFGDB010000026">
    <property type="protein sequence ID" value="MBN2067138.1"/>
    <property type="molecule type" value="Genomic_DNA"/>
</dbReference>
<comment type="caution">
    <text evidence="1">The sequence shown here is derived from an EMBL/GenBank/DDBJ whole genome shotgun (WGS) entry which is preliminary data.</text>
</comment>
<dbReference type="GO" id="GO:0006412">
    <property type="term" value="P:translation"/>
    <property type="evidence" value="ECO:0007669"/>
    <property type="project" value="InterPro"/>
</dbReference>
<sequence>MARFEEADARLFKNVWVCMRCSAKNRNSAGAKPRKCRKCGSKRLRLKHKTKKA</sequence>
<dbReference type="Gene3D" id="4.10.1060.50">
    <property type="match status" value="1"/>
</dbReference>
<evidence type="ECO:0000313" key="2">
    <source>
        <dbReference type="Proteomes" id="UP000809243"/>
    </source>
</evidence>
<dbReference type="AlphaFoldDB" id="A0A938YXH6"/>
<gene>
    <name evidence="1" type="primary">rpl40e</name>
    <name evidence="1" type="ORF">JW744_01580</name>
</gene>
<dbReference type="PANTHER" id="PTHR39649">
    <property type="entry name" value="50S RIBOSOMAL PROTEIN L40E"/>
    <property type="match status" value="1"/>
</dbReference>
<dbReference type="InterPro" id="IPR023657">
    <property type="entry name" value="Ribosomal_eL40_arc"/>
</dbReference>
<dbReference type="InterPro" id="IPR011332">
    <property type="entry name" value="Ribosomal_zn-bd"/>
</dbReference>
<protein>
    <submittedName>
        <fullName evidence="1">50S ribosomal protein L40e</fullName>
    </submittedName>
</protein>
<dbReference type="Proteomes" id="UP000809243">
    <property type="component" value="Unassembled WGS sequence"/>
</dbReference>
<name>A0A938YXH6_9ARCH</name>
<proteinExistence type="predicted"/>
<organism evidence="1 2">
    <name type="scientific">Candidatus Iainarchaeum sp</name>
    <dbReference type="NCBI Taxonomy" id="3101447"/>
    <lineage>
        <taxon>Archaea</taxon>
        <taxon>Candidatus Iainarchaeota</taxon>
        <taxon>Candidatus Iainarchaeia</taxon>
        <taxon>Candidatus Iainarchaeales</taxon>
        <taxon>Candidatus Iainarchaeaceae</taxon>
        <taxon>Candidatus Iainarchaeum</taxon>
    </lineage>
</organism>
<keyword evidence="1" id="KW-0687">Ribonucleoprotein</keyword>
<accession>A0A938YXH6</accession>
<dbReference type="PANTHER" id="PTHR39649:SF1">
    <property type="entry name" value="LARGE RIBOSOMAL SUBUNIT PROTEIN EL40"/>
    <property type="match status" value="1"/>
</dbReference>
<dbReference type="SUPFAM" id="SSF57829">
    <property type="entry name" value="Zn-binding ribosomal proteins"/>
    <property type="match status" value="1"/>
</dbReference>